<organism evidence="6 7">
    <name type="scientific">Deinococcus marmoris</name>
    <dbReference type="NCBI Taxonomy" id="249408"/>
    <lineage>
        <taxon>Bacteria</taxon>
        <taxon>Thermotogati</taxon>
        <taxon>Deinococcota</taxon>
        <taxon>Deinococci</taxon>
        <taxon>Deinococcales</taxon>
        <taxon>Deinococcaceae</taxon>
        <taxon>Deinococcus</taxon>
    </lineage>
</organism>
<keyword evidence="2" id="KW-0418">Kinase</keyword>
<dbReference type="PROSITE" id="PS50887">
    <property type="entry name" value="GGDEF"/>
    <property type="match status" value="1"/>
</dbReference>
<dbReference type="GO" id="GO:0052621">
    <property type="term" value="F:diguanylate cyclase activity"/>
    <property type="evidence" value="ECO:0007669"/>
    <property type="project" value="TreeGrafter"/>
</dbReference>
<gene>
    <name evidence="6" type="ORF">BOO71_0010801</name>
</gene>
<dbReference type="PROSITE" id="PS50110">
    <property type="entry name" value="RESPONSE_REGULATORY"/>
    <property type="match status" value="1"/>
</dbReference>
<accession>A0A1U7NV49</accession>
<evidence type="ECO:0000256" key="3">
    <source>
        <dbReference type="PROSITE-ProRule" id="PRU00169"/>
    </source>
</evidence>
<evidence type="ECO:0000259" key="4">
    <source>
        <dbReference type="PROSITE" id="PS50110"/>
    </source>
</evidence>
<comment type="caution">
    <text evidence="6">The sequence shown here is derived from an EMBL/GenBank/DDBJ whole genome shotgun (WGS) entry which is preliminary data.</text>
</comment>
<dbReference type="Proteomes" id="UP000186607">
    <property type="component" value="Unassembled WGS sequence"/>
</dbReference>
<dbReference type="InterPro" id="IPR029787">
    <property type="entry name" value="Nucleotide_cyclase"/>
</dbReference>
<evidence type="ECO:0000259" key="5">
    <source>
        <dbReference type="PROSITE" id="PS50887"/>
    </source>
</evidence>
<dbReference type="eggNOG" id="COG3706">
    <property type="taxonomic scope" value="Bacteria"/>
</dbReference>
<dbReference type="SUPFAM" id="SSF52172">
    <property type="entry name" value="CheY-like"/>
    <property type="match status" value="1"/>
</dbReference>
<dbReference type="Gene3D" id="3.30.70.270">
    <property type="match status" value="1"/>
</dbReference>
<dbReference type="InterPro" id="IPR043128">
    <property type="entry name" value="Rev_trsase/Diguanyl_cyclase"/>
</dbReference>
<feature type="domain" description="Response regulatory" evidence="4">
    <location>
        <begin position="14"/>
        <end position="129"/>
    </location>
</feature>
<dbReference type="SUPFAM" id="SSF55073">
    <property type="entry name" value="Nucleotide cyclase"/>
    <property type="match status" value="1"/>
</dbReference>
<evidence type="ECO:0000256" key="2">
    <source>
        <dbReference type="ARBA" id="ARBA00022777"/>
    </source>
</evidence>
<dbReference type="InterPro" id="IPR001789">
    <property type="entry name" value="Sig_transdc_resp-reg_receiver"/>
</dbReference>
<dbReference type="GO" id="GO:0000160">
    <property type="term" value="P:phosphorelay signal transduction system"/>
    <property type="evidence" value="ECO:0007669"/>
    <property type="project" value="InterPro"/>
</dbReference>
<dbReference type="NCBIfam" id="TIGR00254">
    <property type="entry name" value="GGDEF"/>
    <property type="match status" value="1"/>
</dbReference>
<reference evidence="6 7" key="1">
    <citation type="submission" date="2017-01" db="EMBL/GenBank/DDBJ databases">
        <title>Genome Analysis of Deinococcus marmoris KOPRI26562.</title>
        <authorList>
            <person name="Kim J.H."/>
            <person name="Oh H.-M."/>
        </authorList>
    </citation>
    <scope>NUCLEOTIDE SEQUENCE [LARGE SCALE GENOMIC DNA]</scope>
    <source>
        <strain evidence="6 7">KOPRI26562</strain>
    </source>
</reference>
<feature type="domain" description="GGDEF" evidence="5">
    <location>
        <begin position="328"/>
        <end position="466"/>
    </location>
</feature>
<name>A0A1U7NV49_9DEIO</name>
<dbReference type="PANTHER" id="PTHR45138">
    <property type="entry name" value="REGULATORY COMPONENTS OF SENSORY TRANSDUCTION SYSTEM"/>
    <property type="match status" value="1"/>
</dbReference>
<evidence type="ECO:0000256" key="1">
    <source>
        <dbReference type="ARBA" id="ARBA00022679"/>
    </source>
</evidence>
<dbReference type="SMART" id="SM00267">
    <property type="entry name" value="GGDEF"/>
    <property type="match status" value="1"/>
</dbReference>
<dbReference type="RefSeq" id="WP_075834862.1">
    <property type="nucleotide sequence ID" value="NZ_MSTI01000127.1"/>
</dbReference>
<dbReference type="PANTHER" id="PTHR45138:SF9">
    <property type="entry name" value="DIGUANYLATE CYCLASE DGCM-RELATED"/>
    <property type="match status" value="1"/>
</dbReference>
<keyword evidence="3" id="KW-0597">Phosphoprotein</keyword>
<dbReference type="CDD" id="cd01949">
    <property type="entry name" value="GGDEF"/>
    <property type="match status" value="1"/>
</dbReference>
<dbReference type="Pfam" id="PF00072">
    <property type="entry name" value="Response_reg"/>
    <property type="match status" value="1"/>
</dbReference>
<evidence type="ECO:0000313" key="7">
    <source>
        <dbReference type="Proteomes" id="UP000186607"/>
    </source>
</evidence>
<dbReference type="OrthoDB" id="9805474at2"/>
<dbReference type="AlphaFoldDB" id="A0A1U7NV49"/>
<dbReference type="InterPro" id="IPR021800">
    <property type="entry name" value="DUF3369"/>
</dbReference>
<dbReference type="STRING" id="249408.BOO71_0010801"/>
<dbReference type="Pfam" id="PF00990">
    <property type="entry name" value="GGDEF"/>
    <property type="match status" value="1"/>
</dbReference>
<dbReference type="GO" id="GO:0005886">
    <property type="term" value="C:plasma membrane"/>
    <property type="evidence" value="ECO:0007669"/>
    <property type="project" value="TreeGrafter"/>
</dbReference>
<dbReference type="InterPro" id="IPR000160">
    <property type="entry name" value="GGDEF_dom"/>
</dbReference>
<dbReference type="InterPro" id="IPR011006">
    <property type="entry name" value="CheY-like_superfamily"/>
</dbReference>
<dbReference type="InterPro" id="IPR003018">
    <property type="entry name" value="GAF"/>
</dbReference>
<dbReference type="SMART" id="SM00448">
    <property type="entry name" value="REC"/>
    <property type="match status" value="1"/>
</dbReference>
<dbReference type="Gene3D" id="3.40.50.2300">
    <property type="match status" value="1"/>
</dbReference>
<dbReference type="GO" id="GO:1902201">
    <property type="term" value="P:negative regulation of bacterial-type flagellum-dependent cell motility"/>
    <property type="evidence" value="ECO:0007669"/>
    <property type="project" value="TreeGrafter"/>
</dbReference>
<sequence length="480" mass="52226">MARLRTTAQPSGHTVLVVDDDDALRSTLCRLLEVDGHEVLSAASGEQAIKLCRGRDVHIMLLDYFMPGMTGEDVVKAVRTFDPKVQIVLQTGYASEKPPRQMLRELDIQGYHDKSEGPDKLLVWVDAALKTYRHVRALHASRSGLEYILKATPELHRLQPLDDLLLGILLQIQGLLGFTSAVLAVLTPGHEALALAISGAVLTAELQEFTLRIGTGRFGHTDWALLTPEEQALIRGAVESGQAHLGPKVILPLKAGERTLGVVMVDNPAQGSGDLHLLEIFAAQAAVAVENARLYSLATVDDLTGLMNKRAWLGRLQETVQLAARHAFSTSVLVLDLDHFKAINDTYGHLAGDHVLAALGICVQQQLRRSDVAGRYGGEELVVLLPHTPAAGALIIAERLRAAIEQLRLHWNGQEITVTVSIGIASLPHQFVQVPEDLVIDIFARADEALYEAKRQGRNRVVQHVATGSGALQDQRALLC</sequence>
<keyword evidence="1" id="KW-0808">Transferase</keyword>
<dbReference type="FunFam" id="3.30.70.270:FF:000001">
    <property type="entry name" value="Diguanylate cyclase domain protein"/>
    <property type="match status" value="1"/>
</dbReference>
<dbReference type="GO" id="GO:0043709">
    <property type="term" value="P:cell adhesion involved in single-species biofilm formation"/>
    <property type="evidence" value="ECO:0007669"/>
    <property type="project" value="TreeGrafter"/>
</dbReference>
<protein>
    <submittedName>
        <fullName evidence="6">GGDEF domain protein</fullName>
    </submittedName>
</protein>
<dbReference type="GO" id="GO:0016301">
    <property type="term" value="F:kinase activity"/>
    <property type="evidence" value="ECO:0007669"/>
    <property type="project" value="UniProtKB-KW"/>
</dbReference>
<dbReference type="CDD" id="cd00156">
    <property type="entry name" value="REC"/>
    <property type="match status" value="1"/>
</dbReference>
<dbReference type="Gene3D" id="3.30.450.40">
    <property type="match status" value="1"/>
</dbReference>
<dbReference type="SMART" id="SM00065">
    <property type="entry name" value="GAF"/>
    <property type="match status" value="1"/>
</dbReference>
<feature type="modified residue" description="4-aspartylphosphate" evidence="3">
    <location>
        <position position="63"/>
    </location>
</feature>
<keyword evidence="7" id="KW-1185">Reference proteome</keyword>
<proteinExistence type="predicted"/>
<evidence type="ECO:0000313" key="6">
    <source>
        <dbReference type="EMBL" id="OLV16789.1"/>
    </source>
</evidence>
<dbReference type="InterPro" id="IPR050469">
    <property type="entry name" value="Diguanylate_Cyclase"/>
</dbReference>
<dbReference type="Pfam" id="PF11849">
    <property type="entry name" value="DUF3369"/>
    <property type="match status" value="1"/>
</dbReference>
<dbReference type="SUPFAM" id="SSF55781">
    <property type="entry name" value="GAF domain-like"/>
    <property type="match status" value="1"/>
</dbReference>
<dbReference type="EMBL" id="MSTI01000127">
    <property type="protein sequence ID" value="OLV16789.1"/>
    <property type="molecule type" value="Genomic_DNA"/>
</dbReference>
<dbReference type="InterPro" id="IPR029016">
    <property type="entry name" value="GAF-like_dom_sf"/>
</dbReference>